<evidence type="ECO:0000313" key="3">
    <source>
        <dbReference type="Proteomes" id="UP000275408"/>
    </source>
</evidence>
<proteinExistence type="predicted"/>
<feature type="compositionally biased region" description="Low complexity" evidence="1">
    <location>
        <begin position="49"/>
        <end position="85"/>
    </location>
</feature>
<evidence type="ECO:0000313" key="2">
    <source>
        <dbReference type="EMBL" id="RMX51486.1"/>
    </source>
</evidence>
<protein>
    <submittedName>
        <fullName evidence="2">Uncharacterized protein</fullName>
    </submittedName>
</protein>
<comment type="caution">
    <text evidence="2">The sequence shown here is derived from an EMBL/GenBank/DDBJ whole genome shotgun (WGS) entry which is preliminary data.</text>
</comment>
<dbReference type="EMBL" id="RCHS01001771">
    <property type="protein sequence ID" value="RMX51486.1"/>
    <property type="molecule type" value="Genomic_DNA"/>
</dbReference>
<accession>A0A3M6UD42</accession>
<organism evidence="2 3">
    <name type="scientific">Pocillopora damicornis</name>
    <name type="common">Cauliflower coral</name>
    <name type="synonym">Millepora damicornis</name>
    <dbReference type="NCBI Taxonomy" id="46731"/>
    <lineage>
        <taxon>Eukaryota</taxon>
        <taxon>Metazoa</taxon>
        <taxon>Cnidaria</taxon>
        <taxon>Anthozoa</taxon>
        <taxon>Hexacorallia</taxon>
        <taxon>Scleractinia</taxon>
        <taxon>Astrocoeniina</taxon>
        <taxon>Pocilloporidae</taxon>
        <taxon>Pocillopora</taxon>
    </lineage>
</organism>
<evidence type="ECO:0000256" key="1">
    <source>
        <dbReference type="SAM" id="MobiDB-lite"/>
    </source>
</evidence>
<dbReference type="Proteomes" id="UP000275408">
    <property type="component" value="Unassembled WGS sequence"/>
</dbReference>
<dbReference type="AlphaFoldDB" id="A0A3M6UD42"/>
<keyword evidence="3" id="KW-1185">Reference proteome</keyword>
<gene>
    <name evidence="2" type="ORF">pdam_00026063</name>
</gene>
<dbReference type="OrthoDB" id="5989331at2759"/>
<reference evidence="2 3" key="1">
    <citation type="journal article" date="2018" name="Sci. Rep.">
        <title>Comparative analysis of the Pocillopora damicornis genome highlights role of immune system in coral evolution.</title>
        <authorList>
            <person name="Cunning R."/>
            <person name="Bay R.A."/>
            <person name="Gillette P."/>
            <person name="Baker A.C."/>
            <person name="Traylor-Knowles N."/>
        </authorList>
    </citation>
    <scope>NUCLEOTIDE SEQUENCE [LARGE SCALE GENOMIC DNA]</scope>
    <source>
        <strain evidence="2">RSMAS</strain>
        <tissue evidence="2">Whole animal</tissue>
    </source>
</reference>
<sequence length="157" mass="17384">MKCLVDKYKECKDWNQKQSGGSIWKSLHYDEVDAVLGVRDLVMFSNVAGAGSESSNTSNTTSQEESSSGTPSPSPSPANTSSSSAESEKESRRMRKKRKTPQTPDTENETKKVMKTITDQGERIAGVMEKMQEAQAKQMDMMTKFMGAMLEILTKDN</sequence>
<name>A0A3M6UD42_POCDA</name>
<feature type="region of interest" description="Disordered" evidence="1">
    <location>
        <begin position="49"/>
        <end position="116"/>
    </location>
</feature>